<dbReference type="SUPFAM" id="SSF56112">
    <property type="entry name" value="Protein kinase-like (PK-like)"/>
    <property type="match status" value="1"/>
</dbReference>
<dbReference type="OrthoDB" id="4062651at2759"/>
<accession>A0A8I3ABY9</accession>
<feature type="domain" description="Protein kinase" evidence="4">
    <location>
        <begin position="457"/>
        <end position="607"/>
    </location>
</feature>
<evidence type="ECO:0000313" key="5">
    <source>
        <dbReference type="EMBL" id="KAG6379741.1"/>
    </source>
</evidence>
<dbReference type="Proteomes" id="UP000683000">
    <property type="component" value="Unassembled WGS sequence"/>
</dbReference>
<evidence type="ECO:0000259" key="4">
    <source>
        <dbReference type="PROSITE" id="PS50011"/>
    </source>
</evidence>
<reference evidence="5" key="1">
    <citation type="submission" date="2021-03" db="EMBL/GenBank/DDBJ databases">
        <title>Evolutionary innovations through gain and loss of genes in the ectomycorrhizal Boletales.</title>
        <authorList>
            <person name="Wu G."/>
            <person name="Miyauchi S."/>
            <person name="Morin E."/>
            <person name="Yang Z.-L."/>
            <person name="Xu J."/>
            <person name="Martin F.M."/>
        </authorList>
    </citation>
    <scope>NUCLEOTIDE SEQUENCE</scope>
    <source>
        <strain evidence="5">BR01</strain>
    </source>
</reference>
<dbReference type="InterPro" id="IPR011009">
    <property type="entry name" value="Kinase-like_dom_sf"/>
</dbReference>
<name>A0A8I3ABY9_9AGAM</name>
<evidence type="ECO:0000313" key="6">
    <source>
        <dbReference type="Proteomes" id="UP000683000"/>
    </source>
</evidence>
<dbReference type="EMBL" id="JAGFBS010000004">
    <property type="protein sequence ID" value="KAG6379741.1"/>
    <property type="molecule type" value="Genomic_DNA"/>
</dbReference>
<evidence type="ECO:0000256" key="2">
    <source>
        <dbReference type="ARBA" id="ARBA00004613"/>
    </source>
</evidence>
<dbReference type="GO" id="GO:0005524">
    <property type="term" value="F:ATP binding"/>
    <property type="evidence" value="ECO:0007669"/>
    <property type="project" value="InterPro"/>
</dbReference>
<keyword evidence="6" id="KW-1185">Reference proteome</keyword>
<dbReference type="PROSITE" id="PS50011">
    <property type="entry name" value="PROTEIN_KINASE_DOM"/>
    <property type="match status" value="1"/>
</dbReference>
<dbReference type="Pfam" id="PF20147">
    <property type="entry name" value="Crinkler"/>
    <property type="match status" value="1"/>
</dbReference>
<dbReference type="AlphaFoldDB" id="A0A8I3ABY9"/>
<dbReference type="InterPro" id="IPR000719">
    <property type="entry name" value="Prot_kinase_dom"/>
</dbReference>
<keyword evidence="3" id="KW-0964">Secreted</keyword>
<protein>
    <recommendedName>
        <fullName evidence="4">Protein kinase domain-containing protein</fullName>
    </recommendedName>
</protein>
<dbReference type="InterPro" id="IPR045379">
    <property type="entry name" value="Crinkler_N"/>
</dbReference>
<gene>
    <name evidence="5" type="ORF">JVT61DRAFT_10276</name>
</gene>
<dbReference type="GO" id="GO:0005576">
    <property type="term" value="C:extracellular region"/>
    <property type="evidence" value="ECO:0007669"/>
    <property type="project" value="UniProtKB-SubCell"/>
</dbReference>
<dbReference type="GO" id="GO:0004672">
    <property type="term" value="F:protein kinase activity"/>
    <property type="evidence" value="ECO:0007669"/>
    <property type="project" value="InterPro"/>
</dbReference>
<organism evidence="5 6">
    <name type="scientific">Boletus reticuloceps</name>
    <dbReference type="NCBI Taxonomy" id="495285"/>
    <lineage>
        <taxon>Eukaryota</taxon>
        <taxon>Fungi</taxon>
        <taxon>Dikarya</taxon>
        <taxon>Basidiomycota</taxon>
        <taxon>Agaricomycotina</taxon>
        <taxon>Agaricomycetes</taxon>
        <taxon>Agaricomycetidae</taxon>
        <taxon>Boletales</taxon>
        <taxon>Boletineae</taxon>
        <taxon>Boletaceae</taxon>
        <taxon>Boletoideae</taxon>
        <taxon>Boletus</taxon>
    </lineage>
</organism>
<dbReference type="GO" id="GO:0043657">
    <property type="term" value="C:host cell"/>
    <property type="evidence" value="ECO:0007669"/>
    <property type="project" value="UniProtKB-SubCell"/>
</dbReference>
<sequence>MSIFQQRGPSRALKELSRPSNLSRCVMLAASDLKLYAILSPKDEDLEDTHSRWTFDGKLHISSRQKVLKLLGSFVIVRAPDLLAAQFSLNCWLHGEATHMIFPVEVSRTKNLGALRQAIKAERFVTFGNIDAANIRLHHVLNCSSEDLEETAKGIDFEKPLLGIPLLSGIFSEPLVSNRVHVIVGCPSPDDRTMPIQVGEQDNVLASLAETFNRITMNDGPTPSVAAKLHEYAKIQSGSQSILDCRCPARKPVNTVAPPIQLFHPAFDPAYAIPDNFVRDVRDLMARFTLIYDGENTRRKEIGPVLSKAIGRFLGSITNSDKTSLDFVVQSSHGELPTYLIIDEEKNEFGDGGSDPSVQASFSFLRLFCQPEVMTSQVFPLSLLAEALLPIHSTHDDGQCHRIARILYALRESIQRLDSWYKGLNVAPFDLSPTFHFRFWPSPDSYRDSDTNTLVKFTYQKPLERDVSCVTYLAQTLEDNSKDIVVKFVTGTSYGADAHRHMASKGFAPRLLYYGGINVTPEMPSYGDLRMVVMERVKGWTLHEVLERKSEKTLIPSSFKSDLEHAFTHLHGAGYVFGDLRKPNVMVLPEGTPGSAAQLIDFDWAGE</sequence>
<comment type="subcellular location">
    <subcellularLocation>
        <location evidence="1">Host cell</location>
    </subcellularLocation>
    <subcellularLocation>
        <location evidence="2">Secreted</location>
    </subcellularLocation>
</comment>
<evidence type="ECO:0000256" key="3">
    <source>
        <dbReference type="ARBA" id="ARBA00022525"/>
    </source>
</evidence>
<proteinExistence type="predicted"/>
<comment type="caution">
    <text evidence="5">The sequence shown here is derived from an EMBL/GenBank/DDBJ whole genome shotgun (WGS) entry which is preliminary data.</text>
</comment>
<evidence type="ECO:0000256" key="1">
    <source>
        <dbReference type="ARBA" id="ARBA00004340"/>
    </source>
</evidence>